<dbReference type="EMBL" id="CADCTH010000593">
    <property type="protein sequence ID" value="CAA9294122.1"/>
    <property type="molecule type" value="Genomic_DNA"/>
</dbReference>
<feature type="region of interest" description="Disordered" evidence="1">
    <location>
        <begin position="67"/>
        <end position="203"/>
    </location>
</feature>
<dbReference type="AlphaFoldDB" id="A0A6J4K2K0"/>
<evidence type="ECO:0008006" key="3">
    <source>
        <dbReference type="Google" id="ProtNLM"/>
    </source>
</evidence>
<name>A0A6J4K2K0_9PSEU</name>
<sequence>MTPLAVVPRTLVSLGFGVARVPVDLLAQVTGNGGNREFGPTLAFDSVEATVRGVLGSVLGDPELAGQGQVKEARVQQRSEAAERDQAADARREVADERLQERRESDQQRREQVRDQKQEQQQRLEEERRQRAQKAEEREQQREEQAERDKAEAHERIDDDAHEAHRTRVQEESAAAAAEREAAERKAEALELAEATDEARKRR</sequence>
<proteinExistence type="predicted"/>
<reference evidence="2" key="1">
    <citation type="submission" date="2020-02" db="EMBL/GenBank/DDBJ databases">
        <authorList>
            <person name="Meier V. D."/>
        </authorList>
    </citation>
    <scope>NUCLEOTIDE SEQUENCE</scope>
    <source>
        <strain evidence="2">AVDCRST_MAG54</strain>
    </source>
</reference>
<protein>
    <recommendedName>
        <fullName evidence="3">TolA protein</fullName>
    </recommendedName>
</protein>
<gene>
    <name evidence="2" type="ORF">AVDCRST_MAG54-4708</name>
</gene>
<organism evidence="2">
    <name type="scientific">uncultured Actinomycetospora sp</name>
    <dbReference type="NCBI Taxonomy" id="1135996"/>
    <lineage>
        <taxon>Bacteria</taxon>
        <taxon>Bacillati</taxon>
        <taxon>Actinomycetota</taxon>
        <taxon>Actinomycetes</taxon>
        <taxon>Pseudonocardiales</taxon>
        <taxon>Pseudonocardiaceae</taxon>
        <taxon>Actinomycetospora</taxon>
        <taxon>environmental samples</taxon>
    </lineage>
</organism>
<evidence type="ECO:0000313" key="2">
    <source>
        <dbReference type="EMBL" id="CAA9294122.1"/>
    </source>
</evidence>
<feature type="compositionally biased region" description="Basic and acidic residues" evidence="1">
    <location>
        <begin position="71"/>
        <end position="171"/>
    </location>
</feature>
<evidence type="ECO:0000256" key="1">
    <source>
        <dbReference type="SAM" id="MobiDB-lite"/>
    </source>
</evidence>
<feature type="compositionally biased region" description="Basic and acidic residues" evidence="1">
    <location>
        <begin position="178"/>
        <end position="189"/>
    </location>
</feature>
<accession>A0A6J4K2K0</accession>